<dbReference type="EMBL" id="QLYX01000022">
    <property type="protein sequence ID" value="RAY10989.1"/>
    <property type="molecule type" value="Genomic_DNA"/>
</dbReference>
<feature type="region of interest" description="Disordered" evidence="1">
    <location>
        <begin position="271"/>
        <end position="294"/>
    </location>
</feature>
<proteinExistence type="predicted"/>
<dbReference type="InterPro" id="IPR029063">
    <property type="entry name" value="SAM-dependent_MTases_sf"/>
</dbReference>
<keyword evidence="2" id="KW-0808">Transferase</keyword>
<evidence type="ECO:0000313" key="3">
    <source>
        <dbReference type="Proteomes" id="UP000251891"/>
    </source>
</evidence>
<accession>A0A365GVY7</accession>
<evidence type="ECO:0000256" key="1">
    <source>
        <dbReference type="SAM" id="MobiDB-lite"/>
    </source>
</evidence>
<keyword evidence="3" id="KW-1185">Reference proteome</keyword>
<dbReference type="OrthoDB" id="7055571at2"/>
<keyword evidence="2" id="KW-0489">Methyltransferase</keyword>
<organism evidence="2 3">
    <name type="scientific">Actinomadura craniellae</name>
    <dbReference type="NCBI Taxonomy" id="2231787"/>
    <lineage>
        <taxon>Bacteria</taxon>
        <taxon>Bacillati</taxon>
        <taxon>Actinomycetota</taxon>
        <taxon>Actinomycetes</taxon>
        <taxon>Streptosporangiales</taxon>
        <taxon>Thermomonosporaceae</taxon>
        <taxon>Actinomadura</taxon>
    </lineage>
</organism>
<dbReference type="AlphaFoldDB" id="A0A365GVY7"/>
<evidence type="ECO:0000313" key="2">
    <source>
        <dbReference type="EMBL" id="RAY10989.1"/>
    </source>
</evidence>
<protein>
    <submittedName>
        <fullName evidence="2">Class I SAM-dependent methyltransferase</fullName>
    </submittedName>
</protein>
<dbReference type="SUPFAM" id="SSF53335">
    <property type="entry name" value="S-adenosyl-L-methionine-dependent methyltransferases"/>
    <property type="match status" value="1"/>
</dbReference>
<sequence>MRVDTTGKVSLDHIYTSPDPRDYFGTLRGLDYQIPQLAKPYFARLIREYRQARRVPVANVLDIGCSYGINAALLRCDATMDELYERYAGPDAAGYTRDSLLARDRRLVRARGHLEQARFIGLDTSHHALSYALAAGFLDAAVHADLEGRDPTEQERGRLATADLVVSTGCLGYVTEKTLSRVIAAHGERLPWMAHFVLRMFPFDPVAECLAEAGYETARVDRVFAQRQFATAQEQALVLDRLADVGVDPRGLESDGRLYAQLYISRPRGTKDCTTMDLAPPRKQPPNRPDRGST</sequence>
<name>A0A365GVY7_9ACTN</name>
<dbReference type="Proteomes" id="UP000251891">
    <property type="component" value="Unassembled WGS sequence"/>
</dbReference>
<dbReference type="GO" id="GO:0032259">
    <property type="term" value="P:methylation"/>
    <property type="evidence" value="ECO:0007669"/>
    <property type="project" value="UniProtKB-KW"/>
</dbReference>
<dbReference type="RefSeq" id="WP_111871888.1">
    <property type="nucleotide sequence ID" value="NZ_QLYX01000022.1"/>
</dbReference>
<dbReference type="Gene3D" id="3.40.50.150">
    <property type="entry name" value="Vaccinia Virus protein VP39"/>
    <property type="match status" value="1"/>
</dbReference>
<reference evidence="2 3" key="1">
    <citation type="submission" date="2018-06" db="EMBL/GenBank/DDBJ databases">
        <title>Actinomadura craniellae sp. nov. isolated from marine sponge Craniella sp.</title>
        <authorList>
            <person name="Li L."/>
            <person name="Xu Q.H."/>
            <person name="Lin H.W."/>
            <person name="Lu Y.H."/>
        </authorList>
    </citation>
    <scope>NUCLEOTIDE SEQUENCE [LARGE SCALE GENOMIC DNA]</scope>
    <source>
        <strain evidence="2 3">LHW63021</strain>
    </source>
</reference>
<dbReference type="GO" id="GO:0008168">
    <property type="term" value="F:methyltransferase activity"/>
    <property type="evidence" value="ECO:0007669"/>
    <property type="project" value="UniProtKB-KW"/>
</dbReference>
<comment type="caution">
    <text evidence="2">The sequence shown here is derived from an EMBL/GenBank/DDBJ whole genome shotgun (WGS) entry which is preliminary data.</text>
</comment>
<gene>
    <name evidence="2" type="ORF">DPM19_32270</name>
</gene>